<dbReference type="InterPro" id="IPR000504">
    <property type="entry name" value="RRM_dom"/>
</dbReference>
<evidence type="ECO:0000256" key="2">
    <source>
        <dbReference type="PROSITE-ProRule" id="PRU00176"/>
    </source>
</evidence>
<feature type="compositionally biased region" description="Low complexity" evidence="3">
    <location>
        <begin position="267"/>
        <end position="290"/>
    </location>
</feature>
<feature type="compositionally biased region" description="Basic and acidic residues" evidence="3">
    <location>
        <begin position="199"/>
        <end position="217"/>
    </location>
</feature>
<dbReference type="GO" id="GO:0006397">
    <property type="term" value="P:mRNA processing"/>
    <property type="evidence" value="ECO:0007669"/>
    <property type="project" value="InterPro"/>
</dbReference>
<protein>
    <recommendedName>
        <fullName evidence="4">RRM domain-containing protein</fullName>
    </recommendedName>
</protein>
<dbReference type="Gene3D" id="3.30.70.330">
    <property type="match status" value="2"/>
</dbReference>
<feature type="compositionally biased region" description="Polar residues" evidence="3">
    <location>
        <begin position="125"/>
        <end position="145"/>
    </location>
</feature>
<sequence length="606" mass="68490">MKKSRNDELKLDEGEKQLLQNGKITKKKEKLRKKPPQEVGANTLQQLSSVKVKNELLEAKNMCNSGKEIKLKQLKRGETGTGKKQSSDIERKETAAGKWHLSKGKYDDTELKNIIVEKKLKTEAGTSDNNVQEELTNDKNGSLNTAGMKKFKKKKAKKLIKTEGSESKLDDINTKKMSIENLNSTETKKFKKKKAKKLPKTEANEGKLDDIKDKKTGIDISENLSADQIKLLEKKKAKKLAEKRKKELKRLKLKEQQPENASLLNKSSGQDNASQSSSKIKNSNILNQKNVNMDESLDQNDNEENKEATIIKRMKPKSLIDIRLAKKQRRAEKREKLKAQREEEKRLRDPTVEAATVFVGNLPVNVKRVQLLRVFKDYGPVNSIRFRTADGKMCMNNKTRKKASSLNAYIVLKDKEVAEQALSLNGVEFKGNHLRITRADITTLCKAPTNAKRTIFVGNLKYSTTDDALREIFSSCGEIDYIRCMQDAGKGCKGVAYVCFKSPDAVGLALELDGTMLDERPIHVERYNKNKQGAKEAGATQIKNYSKKSTGKNLTSNKLVDVKQKKNEFKGVKIDIAMKKKLKQKKKRSNDEMLKLAKKIAPIPKK</sequence>
<reference evidence="6" key="1">
    <citation type="submission" date="2015-01" db="EMBL/GenBank/DDBJ databases">
        <authorList>
            <person name="Aksoy S."/>
            <person name="Warren W."/>
            <person name="Wilson R.K."/>
        </authorList>
    </citation>
    <scope>NUCLEOTIDE SEQUENCE [LARGE SCALE GENOMIC DNA]</scope>
    <source>
        <strain evidence="6">IAEA</strain>
    </source>
</reference>
<feature type="compositionally biased region" description="Basic and acidic residues" evidence="3">
    <location>
        <begin position="85"/>
        <end position="95"/>
    </location>
</feature>
<keyword evidence="6" id="KW-1185">Reference proteome</keyword>
<feature type="compositionally biased region" description="Basic residues" evidence="3">
    <location>
        <begin position="24"/>
        <end position="34"/>
    </location>
</feature>
<dbReference type="InterPro" id="IPR035979">
    <property type="entry name" value="RBD_domain_sf"/>
</dbReference>
<dbReference type="EnsemblMetazoa" id="GPPI009812-RA">
    <property type="protein sequence ID" value="GPPI009812-PA"/>
    <property type="gene ID" value="GPPI009812"/>
</dbReference>
<organism evidence="5 6">
    <name type="scientific">Glossina palpalis gambiensis</name>
    <dbReference type="NCBI Taxonomy" id="67801"/>
    <lineage>
        <taxon>Eukaryota</taxon>
        <taxon>Metazoa</taxon>
        <taxon>Ecdysozoa</taxon>
        <taxon>Arthropoda</taxon>
        <taxon>Hexapoda</taxon>
        <taxon>Insecta</taxon>
        <taxon>Pterygota</taxon>
        <taxon>Neoptera</taxon>
        <taxon>Endopterygota</taxon>
        <taxon>Diptera</taxon>
        <taxon>Brachycera</taxon>
        <taxon>Muscomorpha</taxon>
        <taxon>Hippoboscoidea</taxon>
        <taxon>Glossinidae</taxon>
        <taxon>Glossina</taxon>
    </lineage>
</organism>
<accession>A0A1B0AV72</accession>
<feature type="region of interest" description="Disordered" evidence="3">
    <location>
        <begin position="585"/>
        <end position="606"/>
    </location>
</feature>
<name>A0A1B0AV72_9MUSC</name>
<feature type="compositionally biased region" description="Basic residues" evidence="3">
    <location>
        <begin position="149"/>
        <end position="159"/>
    </location>
</feature>
<dbReference type="InterPro" id="IPR012677">
    <property type="entry name" value="Nucleotide-bd_a/b_plait_sf"/>
</dbReference>
<feature type="compositionally biased region" description="Basic and acidic residues" evidence="3">
    <location>
        <begin position="69"/>
        <end position="78"/>
    </location>
</feature>
<evidence type="ECO:0000313" key="5">
    <source>
        <dbReference type="EnsemblMetazoa" id="GPPI009812-PA"/>
    </source>
</evidence>
<evidence type="ECO:0000259" key="4">
    <source>
        <dbReference type="PROSITE" id="PS50102"/>
    </source>
</evidence>
<dbReference type="STRING" id="67801.A0A1B0AV72"/>
<dbReference type="AlphaFoldDB" id="A0A1B0AV72"/>
<dbReference type="PANTHER" id="PTHR48036">
    <property type="entry name" value="SPLICING FACTOR (PAD-1), PUTATIVE (AFU_ORTHOLOGUE AFUA_1G15810)-RELATED"/>
    <property type="match status" value="1"/>
</dbReference>
<dbReference type="InterPro" id="IPR006509">
    <property type="entry name" value="RBM39_SF"/>
</dbReference>
<dbReference type="SMART" id="SM00360">
    <property type="entry name" value="RRM"/>
    <property type="match status" value="2"/>
</dbReference>
<feature type="region of interest" description="Disordered" evidence="3">
    <location>
        <begin position="1"/>
        <end position="39"/>
    </location>
</feature>
<dbReference type="Proteomes" id="UP000092460">
    <property type="component" value="Unassembled WGS sequence"/>
</dbReference>
<feature type="compositionally biased region" description="Basic residues" evidence="3">
    <location>
        <begin position="189"/>
        <end position="198"/>
    </location>
</feature>
<dbReference type="VEuPathDB" id="VectorBase:GPPI009812"/>
<feature type="region of interest" description="Disordered" evidence="3">
    <location>
        <begin position="69"/>
        <end position="96"/>
    </location>
</feature>
<reference evidence="5" key="2">
    <citation type="submission" date="2020-05" db="UniProtKB">
        <authorList>
            <consortium name="EnsemblMetazoa"/>
        </authorList>
    </citation>
    <scope>IDENTIFICATION</scope>
    <source>
        <strain evidence="5">IAEA</strain>
    </source>
</reference>
<proteinExistence type="predicted"/>
<dbReference type="GO" id="GO:0003723">
    <property type="term" value="F:RNA binding"/>
    <property type="evidence" value="ECO:0007669"/>
    <property type="project" value="UniProtKB-UniRule"/>
</dbReference>
<feature type="compositionally biased region" description="Basic and acidic residues" evidence="3">
    <location>
        <begin position="160"/>
        <end position="178"/>
    </location>
</feature>
<evidence type="ECO:0000256" key="1">
    <source>
        <dbReference type="ARBA" id="ARBA00022884"/>
    </source>
</evidence>
<feature type="region of interest" description="Disordered" evidence="3">
    <location>
        <begin position="248"/>
        <end position="312"/>
    </location>
</feature>
<feature type="compositionally biased region" description="Basic and acidic residues" evidence="3">
    <location>
        <begin position="1"/>
        <end position="16"/>
    </location>
</feature>
<feature type="domain" description="RRM" evidence="4">
    <location>
        <begin position="453"/>
        <end position="529"/>
    </location>
</feature>
<keyword evidence="1 2" id="KW-0694">RNA-binding</keyword>
<evidence type="ECO:0000256" key="3">
    <source>
        <dbReference type="SAM" id="MobiDB-lite"/>
    </source>
</evidence>
<dbReference type="CDD" id="cd12394">
    <property type="entry name" value="RRM1_RBM34"/>
    <property type="match status" value="1"/>
</dbReference>
<dbReference type="SUPFAM" id="SSF54928">
    <property type="entry name" value="RNA-binding domain, RBD"/>
    <property type="match status" value="2"/>
</dbReference>
<dbReference type="GO" id="GO:0005634">
    <property type="term" value="C:nucleus"/>
    <property type="evidence" value="ECO:0007669"/>
    <property type="project" value="InterPro"/>
</dbReference>
<dbReference type="PROSITE" id="PS50102">
    <property type="entry name" value="RRM"/>
    <property type="match status" value="2"/>
</dbReference>
<dbReference type="Pfam" id="PF00076">
    <property type="entry name" value="RRM_1"/>
    <property type="match status" value="2"/>
</dbReference>
<feature type="domain" description="RRM" evidence="4">
    <location>
        <begin position="355"/>
        <end position="441"/>
    </location>
</feature>
<feature type="region of interest" description="Disordered" evidence="3">
    <location>
        <begin position="125"/>
        <end position="219"/>
    </location>
</feature>
<dbReference type="EMBL" id="JXJN01004067">
    <property type="status" value="NOT_ANNOTATED_CDS"/>
    <property type="molecule type" value="Genomic_DNA"/>
</dbReference>
<evidence type="ECO:0000313" key="6">
    <source>
        <dbReference type="Proteomes" id="UP000092460"/>
    </source>
</evidence>